<reference evidence="2 3" key="1">
    <citation type="journal article" date="2013" name="Genome Announc.">
        <title>Draft genome sequence of Serratia sp. strain ATCC 39006, a model bacterium for analysis of the biosynthesis and regulation of prodigiosin, a carbapenem, and gas vesicles.</title>
        <authorList>
            <person name="Fineran P.C."/>
            <person name="Iglesias Cans M.C."/>
            <person name="Ramsay J.P."/>
            <person name="Wilf N.M."/>
            <person name="Cossyleon D."/>
            <person name="McNeil M.B."/>
            <person name="Williamson N.R."/>
            <person name="Monson R.E."/>
            <person name="Becher S.A."/>
            <person name="Stanton J.A."/>
            <person name="Brugger K."/>
            <person name="Brown S.D."/>
            <person name="Salmond G.P."/>
        </authorList>
    </citation>
    <scope>NUCLEOTIDE SEQUENCE [LARGE SCALE GENOMIC DNA]</scope>
    <source>
        <strain evidence="2">ATCC 39006</strain>
        <strain evidence="3">ATCC 39006 / SC 11482</strain>
    </source>
</reference>
<accession>A0A2I5TNN9</accession>
<dbReference type="AlphaFoldDB" id="A0A2I5TNN9"/>
<evidence type="ECO:0000313" key="3">
    <source>
        <dbReference type="Proteomes" id="UP000017700"/>
    </source>
</evidence>
<evidence type="ECO:0000313" key="2">
    <source>
        <dbReference type="EMBL" id="AUH06179.1"/>
    </source>
</evidence>
<evidence type="ECO:0000313" key="4">
    <source>
        <dbReference type="Proteomes" id="UP000233778"/>
    </source>
</evidence>
<reference evidence="2" key="4">
    <citation type="submission" date="2017-11" db="EMBL/GenBank/DDBJ databases">
        <title>Complete genome sequence of Serratia sp. ATCC 39006.</title>
        <authorList>
            <person name="Hampton H.G."/>
            <person name="Jackson S.A."/>
            <person name="Jauregui R."/>
            <person name="Poulter G.T.M."/>
            <person name="Salmond G.P.C."/>
            <person name="Fineran P.C."/>
        </authorList>
    </citation>
    <scope>NUCLEOTIDE SEQUENCE</scope>
    <source>
        <strain evidence="2">ATCC 39006</strain>
    </source>
</reference>
<organism evidence="2 3">
    <name type="scientific">Serratia sp. (strain ATCC 39006)</name>
    <name type="common">Prodigiosinella confusarubida</name>
    <dbReference type="NCBI Taxonomy" id="104623"/>
    <lineage>
        <taxon>Bacteria</taxon>
        <taxon>Pseudomonadati</taxon>
        <taxon>Pseudomonadota</taxon>
        <taxon>Gammaproteobacteria</taxon>
        <taxon>Enterobacterales</taxon>
        <taxon>Pectobacteriaceae</taxon>
        <taxon>Prodigiosinella</taxon>
    </lineage>
</organism>
<reference evidence="1 4" key="3">
    <citation type="submission" date="2017-11" db="EMBL/GenBank/DDBJ databases">
        <title>Complete genome sequence of Serratia sp. ATCC 39006 LacA.</title>
        <authorList>
            <person name="Hampton H.G."/>
            <person name="Jackson S.A."/>
            <person name="Jauregui R."/>
            <person name="Poulter G.T.M."/>
            <person name="Salmond G.P.C."/>
            <person name="Fineran P.C."/>
        </authorList>
    </citation>
    <scope>NUCLEOTIDE SEQUENCE [LARGE SCALE GENOMIC DNA]</scope>
    <source>
        <strain evidence="1 4">ATCC 39006</strain>
    </source>
</reference>
<gene>
    <name evidence="1" type="ORF">CWC46_19855</name>
    <name evidence="2" type="ORF">Ser39006_019855</name>
</gene>
<sequence>MLGVERVFWRYIYEGDVNMPDYSGLTTRIFSAIALDADWREHQFSITDSFIYHVDVDEGSFKRNVIGSRGLSSDEFMCNKFMCNKFMCISVITKGY</sequence>
<dbReference type="EMBL" id="CP025085">
    <property type="protein sequence ID" value="AUH01856.1"/>
    <property type="molecule type" value="Genomic_DNA"/>
</dbReference>
<dbReference type="KEGG" id="serq:CWC46_19855"/>
<proteinExistence type="predicted"/>
<name>A0A2I5TNN9_SERS3</name>
<evidence type="ECO:0000313" key="1">
    <source>
        <dbReference type="EMBL" id="AUH01856.1"/>
    </source>
</evidence>
<dbReference type="Proteomes" id="UP000017700">
    <property type="component" value="Chromosome"/>
</dbReference>
<dbReference type="Proteomes" id="UP000233778">
    <property type="component" value="Chromosome"/>
</dbReference>
<keyword evidence="3" id="KW-1185">Reference proteome</keyword>
<dbReference type="EMBL" id="CP025084">
    <property type="protein sequence ID" value="AUH06179.1"/>
    <property type="molecule type" value="Genomic_DNA"/>
</dbReference>
<dbReference type="KEGG" id="sera:Ser39006_019855"/>
<reference evidence="2" key="2">
    <citation type="submission" date="2013-09" db="EMBL/GenBank/DDBJ databases">
        <authorList>
            <person name="Wang G."/>
            <person name="Yang Y."/>
            <person name="Su Y."/>
        </authorList>
    </citation>
    <scope>NUCLEOTIDE SEQUENCE</scope>
    <source>
        <strain evidence="2">ATCC 39006</strain>
    </source>
</reference>
<protein>
    <submittedName>
        <fullName evidence="2">Uncharacterized protein</fullName>
    </submittedName>
</protein>